<protein>
    <recommendedName>
        <fullName evidence="2">DUF6589 domain-containing protein</fullName>
    </recommendedName>
</protein>
<proteinExistence type="predicted"/>
<feature type="domain" description="DUF6589" evidence="2">
    <location>
        <begin position="20"/>
        <end position="329"/>
    </location>
</feature>
<name>A0A8H6XXP4_9AGAR</name>
<dbReference type="AlphaFoldDB" id="A0A8H6XXP4"/>
<reference evidence="3" key="1">
    <citation type="submission" date="2020-05" db="EMBL/GenBank/DDBJ databases">
        <title>Mycena genomes resolve the evolution of fungal bioluminescence.</title>
        <authorList>
            <person name="Tsai I.J."/>
        </authorList>
    </citation>
    <scope>NUCLEOTIDE SEQUENCE</scope>
    <source>
        <strain evidence="3">160909Yilan</strain>
    </source>
</reference>
<dbReference type="OrthoDB" id="5424058at2759"/>
<feature type="compositionally biased region" description="Acidic residues" evidence="1">
    <location>
        <begin position="405"/>
        <end position="426"/>
    </location>
</feature>
<feature type="region of interest" description="Disordered" evidence="1">
    <location>
        <begin position="401"/>
        <end position="426"/>
    </location>
</feature>
<evidence type="ECO:0000259" key="2">
    <source>
        <dbReference type="Pfam" id="PF20231"/>
    </source>
</evidence>
<evidence type="ECO:0000313" key="4">
    <source>
        <dbReference type="Proteomes" id="UP000623467"/>
    </source>
</evidence>
<accession>A0A8H6XXP4</accession>
<organism evidence="3 4">
    <name type="scientific">Mycena sanguinolenta</name>
    <dbReference type="NCBI Taxonomy" id="230812"/>
    <lineage>
        <taxon>Eukaryota</taxon>
        <taxon>Fungi</taxon>
        <taxon>Dikarya</taxon>
        <taxon>Basidiomycota</taxon>
        <taxon>Agaricomycotina</taxon>
        <taxon>Agaricomycetes</taxon>
        <taxon>Agaricomycetidae</taxon>
        <taxon>Agaricales</taxon>
        <taxon>Marasmiineae</taxon>
        <taxon>Mycenaceae</taxon>
        <taxon>Mycena</taxon>
    </lineage>
</organism>
<dbReference type="InterPro" id="IPR046496">
    <property type="entry name" value="DUF6589"/>
</dbReference>
<dbReference type="EMBL" id="JACAZH010000017">
    <property type="protein sequence ID" value="KAF7348155.1"/>
    <property type="molecule type" value="Genomic_DNA"/>
</dbReference>
<comment type="caution">
    <text evidence="3">The sequence shown here is derived from an EMBL/GenBank/DDBJ whole genome shotgun (WGS) entry which is preliminary data.</text>
</comment>
<sequence>MFGVWECSCTTGLVHPRAHGLMFTDGDLLTDSLIDKIESARRNSDGEIEGMKASVRRFGLFHAKMAGARLVVNEHWGQPNSVWPGSLWWEHNKLLKRKPMTAGWKAKKATPWKPSHELLQISLAAHVKDGFRIHCNQDDLDEWAATATLCEFEAVAERVHYKLFSTAALDKLRALRPELRDITHENVILLNRDALFYIEFVSAIKKGDIGRVVNVLRVWMVMMRSNKTMPRYADTIFETLARIDRYDPVLKKFFLHNWLVNLVGRAYSFKEVDLLQEHQNFWAKIIYNAKGVNRSWEWLSMITVCIFTLRETMRTVQKSFDIPAYGERHTVPDMTAEVQKLADALRDEKIQEYVVNCPANDTSNSNAVTPVRDLLEEGSKYADTRAAFKKFTQKTRKPENLGVIDVEEPVDDPESEDEDDETMGEDYEVTAEDLSVDDDEPFPDPSALLDVATELISS</sequence>
<gene>
    <name evidence="3" type="ORF">MSAN_01768400</name>
</gene>
<dbReference type="Pfam" id="PF20231">
    <property type="entry name" value="DUF6589"/>
    <property type="match status" value="1"/>
</dbReference>
<dbReference type="Proteomes" id="UP000623467">
    <property type="component" value="Unassembled WGS sequence"/>
</dbReference>
<evidence type="ECO:0000256" key="1">
    <source>
        <dbReference type="SAM" id="MobiDB-lite"/>
    </source>
</evidence>
<keyword evidence="4" id="KW-1185">Reference proteome</keyword>
<evidence type="ECO:0000313" key="3">
    <source>
        <dbReference type="EMBL" id="KAF7348155.1"/>
    </source>
</evidence>